<sequence length="214" mass="21389">MQLSRVLAGALFARAAYAAVVSIDVGEDGLVMSPKNVKANVGDVVQFTFYPPQHTVVQAAFDKPCEPLSGGFYSGVMSVSGAKSDKVFQINITNTDPIWYYCSIDSHCKTGMVGVINPPSSGNSIDDFANAAKNAQVVKPSSNGPDGGTLVSPGGNSGNSSASGNTSATGSPTGGSSASASAQASSTSKAAAAAITEHAGLILPVVFAAAGLVL</sequence>
<dbReference type="Gene3D" id="2.60.40.420">
    <property type="entry name" value="Cupredoxins - blue copper proteins"/>
    <property type="match status" value="1"/>
</dbReference>
<evidence type="ECO:0000256" key="2">
    <source>
        <dbReference type="SAM" id="SignalP"/>
    </source>
</evidence>
<keyword evidence="2" id="KW-0732">Signal</keyword>
<dbReference type="SUPFAM" id="SSF49503">
    <property type="entry name" value="Cupredoxins"/>
    <property type="match status" value="1"/>
</dbReference>
<dbReference type="PANTHER" id="PTHR34883">
    <property type="entry name" value="SERINE-RICH PROTEIN, PUTATIVE-RELATED-RELATED"/>
    <property type="match status" value="1"/>
</dbReference>
<dbReference type="Proteomes" id="UP000750711">
    <property type="component" value="Unassembled WGS sequence"/>
</dbReference>
<comment type="caution">
    <text evidence="3">The sequence shown here is derived from an EMBL/GenBank/DDBJ whole genome shotgun (WGS) entry which is preliminary data.</text>
</comment>
<evidence type="ECO:0008006" key="5">
    <source>
        <dbReference type="Google" id="ProtNLM"/>
    </source>
</evidence>
<feature type="chain" id="PRO_5040388881" description="Phytocyanin domain-containing protein" evidence="2">
    <location>
        <begin position="19"/>
        <end position="214"/>
    </location>
</feature>
<feature type="signal peptide" evidence="2">
    <location>
        <begin position="1"/>
        <end position="18"/>
    </location>
</feature>
<reference evidence="3" key="1">
    <citation type="submission" date="2021-03" db="EMBL/GenBank/DDBJ databases">
        <title>Comparative genomics and phylogenomic investigation of the class Geoglossomycetes provide insights into ecological specialization and systematics.</title>
        <authorList>
            <person name="Melie T."/>
            <person name="Pirro S."/>
            <person name="Miller A.N."/>
            <person name="Quandt A."/>
        </authorList>
    </citation>
    <scope>NUCLEOTIDE SEQUENCE</scope>
    <source>
        <strain evidence="3">CAQ_001_2017</strain>
    </source>
</reference>
<evidence type="ECO:0000256" key="1">
    <source>
        <dbReference type="SAM" id="MobiDB-lite"/>
    </source>
</evidence>
<dbReference type="EMBL" id="JAGHQM010000021">
    <property type="protein sequence ID" value="KAH0566247.1"/>
    <property type="molecule type" value="Genomic_DNA"/>
</dbReference>
<dbReference type="InterPro" id="IPR008972">
    <property type="entry name" value="Cupredoxin"/>
</dbReference>
<name>A0A9P8LJ23_9PEZI</name>
<accession>A0A9P8LJ23</accession>
<dbReference type="CDD" id="cd00920">
    <property type="entry name" value="Cupredoxin"/>
    <property type="match status" value="1"/>
</dbReference>
<dbReference type="PANTHER" id="PTHR34883:SF15">
    <property type="entry name" value="EXTRACELLULAR SERINE-RICH PROTEIN"/>
    <property type="match status" value="1"/>
</dbReference>
<evidence type="ECO:0000313" key="4">
    <source>
        <dbReference type="Proteomes" id="UP000750711"/>
    </source>
</evidence>
<feature type="region of interest" description="Disordered" evidence="1">
    <location>
        <begin position="137"/>
        <end position="181"/>
    </location>
</feature>
<evidence type="ECO:0000313" key="3">
    <source>
        <dbReference type="EMBL" id="KAH0566247.1"/>
    </source>
</evidence>
<protein>
    <recommendedName>
        <fullName evidence="5">Phytocyanin domain-containing protein</fullName>
    </recommendedName>
</protein>
<dbReference type="InterPro" id="IPR052953">
    <property type="entry name" value="Ser-rich/MCO-related"/>
</dbReference>
<gene>
    <name evidence="3" type="ORF">GP486_000345</name>
</gene>
<proteinExistence type="predicted"/>
<organism evidence="3 4">
    <name type="scientific">Trichoglossum hirsutum</name>
    <dbReference type="NCBI Taxonomy" id="265104"/>
    <lineage>
        <taxon>Eukaryota</taxon>
        <taxon>Fungi</taxon>
        <taxon>Dikarya</taxon>
        <taxon>Ascomycota</taxon>
        <taxon>Pezizomycotina</taxon>
        <taxon>Geoglossomycetes</taxon>
        <taxon>Geoglossales</taxon>
        <taxon>Geoglossaceae</taxon>
        <taxon>Trichoglossum</taxon>
    </lineage>
</organism>
<feature type="compositionally biased region" description="Low complexity" evidence="1">
    <location>
        <begin position="152"/>
        <end position="181"/>
    </location>
</feature>
<dbReference type="AlphaFoldDB" id="A0A9P8LJ23"/>
<keyword evidence="4" id="KW-1185">Reference proteome</keyword>